<organism evidence="1 2">
    <name type="scientific">Myroides marinus</name>
    <dbReference type="NCBI Taxonomy" id="703342"/>
    <lineage>
        <taxon>Bacteria</taxon>
        <taxon>Pseudomonadati</taxon>
        <taxon>Bacteroidota</taxon>
        <taxon>Flavobacteriia</taxon>
        <taxon>Flavobacteriales</taxon>
        <taxon>Flavobacteriaceae</taxon>
        <taxon>Myroides</taxon>
    </lineage>
</organism>
<dbReference type="EMBL" id="LQNU01000033">
    <property type="protein sequence ID" value="KZE83911.1"/>
    <property type="molecule type" value="Genomic_DNA"/>
</dbReference>
<dbReference type="OrthoDB" id="650178at2"/>
<gene>
    <name evidence="1" type="ORF">AV926_03125</name>
</gene>
<dbReference type="RefSeq" id="WP_038986347.1">
    <property type="nucleotide sequence ID" value="NZ_JACAJT010000001.1"/>
</dbReference>
<evidence type="ECO:0000313" key="1">
    <source>
        <dbReference type="EMBL" id="KZE83911.1"/>
    </source>
</evidence>
<dbReference type="SUPFAM" id="SSF50998">
    <property type="entry name" value="Quinoprotein alcohol dehydrogenase-like"/>
    <property type="match status" value="1"/>
</dbReference>
<proteinExistence type="predicted"/>
<dbReference type="Proteomes" id="UP000076630">
    <property type="component" value="Unassembled WGS sequence"/>
</dbReference>
<comment type="caution">
    <text evidence="1">The sequence shown here is derived from an EMBL/GenBank/DDBJ whole genome shotgun (WGS) entry which is preliminary data.</text>
</comment>
<reference evidence="1 2" key="1">
    <citation type="submission" date="2016-01" db="EMBL/GenBank/DDBJ databases">
        <title>Whole genome sequencing of Myroides marinus L41.</title>
        <authorList>
            <person name="Hong K.W."/>
        </authorList>
    </citation>
    <scope>NUCLEOTIDE SEQUENCE [LARGE SCALE GENOMIC DNA]</scope>
    <source>
        <strain evidence="1 2">L41</strain>
    </source>
</reference>
<name>A0A161SCN0_9FLAO</name>
<accession>A0A161SCN0</accession>
<protein>
    <submittedName>
        <fullName evidence="1">Uncharacterized protein</fullName>
    </submittedName>
</protein>
<keyword evidence="2" id="KW-1185">Reference proteome</keyword>
<dbReference type="InterPro" id="IPR011047">
    <property type="entry name" value="Quinoprotein_ADH-like_sf"/>
</dbReference>
<sequence length="359" mass="41145">MKIEKKHSKTFATEDTILSATLAQNDEVVLVMSNGDVVRYNFVTDETHTVSTLKDSMGYTDGGFDLTSPISIYTLDDIIVVVNDFTRHGYIFNPTQKYRLHLWRGEYYAKITKYPIALYKDAQQVPHLIYANDWNQVHIMNLNTRQILTAAKSLIEQNAEEEHIEFYKTHEESNKLAWPSSYDYFYGGLSVSPDNKYFTSAGWVWGSFDCCNTYEIEDFIKNNRISDIYTAGGEHVDRPVCWIDNNTIAITYDPYAEGDEEATKDSLKEIHLYHIENNSSTLIEKIQIQRQDIEYTKMYFDTTLNSFILLSKSGEITVISKSGEIVLQHDDINVTTYNTATNQALVHGDKTIAICTLSE</sequence>
<dbReference type="AlphaFoldDB" id="A0A161SCN0"/>
<evidence type="ECO:0000313" key="2">
    <source>
        <dbReference type="Proteomes" id="UP000076630"/>
    </source>
</evidence>